<dbReference type="SUPFAM" id="SSF54197">
    <property type="entry name" value="HIT-like"/>
    <property type="match status" value="1"/>
</dbReference>
<dbReference type="Gene3D" id="3.30.428.10">
    <property type="entry name" value="HIT-like"/>
    <property type="match status" value="1"/>
</dbReference>
<dbReference type="PRINTS" id="PR00332">
    <property type="entry name" value="HISTRIAD"/>
</dbReference>
<comment type="caution">
    <text evidence="4">The sequence shown here is derived from an EMBL/GenBank/DDBJ whole genome shotgun (WGS) entry which is preliminary data.</text>
</comment>
<evidence type="ECO:0000313" key="5">
    <source>
        <dbReference type="Proteomes" id="UP000229794"/>
    </source>
</evidence>
<dbReference type="InterPro" id="IPR036265">
    <property type="entry name" value="HIT-like_sf"/>
</dbReference>
<feature type="domain" description="HIT" evidence="3">
    <location>
        <begin position="6"/>
        <end position="114"/>
    </location>
</feature>
<dbReference type="InterPro" id="IPR001310">
    <property type="entry name" value="Histidine_triad_HIT"/>
</dbReference>
<organism evidence="4 5">
    <name type="scientific">Candidatus Zambryskibacteria bacterium CG22_combo_CG10-13_8_21_14_all_42_17</name>
    <dbReference type="NCBI Taxonomy" id="1975118"/>
    <lineage>
        <taxon>Bacteria</taxon>
        <taxon>Candidatus Zambryskiibacteriota</taxon>
    </lineage>
</organism>
<protein>
    <submittedName>
        <fullName evidence="4">HIT family protein</fullName>
    </submittedName>
</protein>
<reference evidence="4 5" key="1">
    <citation type="submission" date="2017-09" db="EMBL/GenBank/DDBJ databases">
        <title>Depth-based differentiation of microbial function through sediment-hosted aquifers and enrichment of novel symbionts in the deep terrestrial subsurface.</title>
        <authorList>
            <person name="Probst A.J."/>
            <person name="Ladd B."/>
            <person name="Jarett J.K."/>
            <person name="Geller-Mcgrath D.E."/>
            <person name="Sieber C.M."/>
            <person name="Emerson J.B."/>
            <person name="Anantharaman K."/>
            <person name="Thomas B.C."/>
            <person name="Malmstrom R."/>
            <person name="Stieglmeier M."/>
            <person name="Klingl A."/>
            <person name="Woyke T."/>
            <person name="Ryan C.M."/>
            <person name="Banfield J.F."/>
        </authorList>
    </citation>
    <scope>NUCLEOTIDE SEQUENCE [LARGE SCALE GENOMIC DNA]</scope>
    <source>
        <strain evidence="4">CG22_combo_CG10-13_8_21_14_all_42_17</strain>
    </source>
</reference>
<dbReference type="GO" id="GO:0009117">
    <property type="term" value="P:nucleotide metabolic process"/>
    <property type="evidence" value="ECO:0007669"/>
    <property type="project" value="TreeGrafter"/>
</dbReference>
<dbReference type="InterPro" id="IPR011146">
    <property type="entry name" value="HIT-like"/>
</dbReference>
<comment type="caution">
    <text evidence="2">Lacks conserved residue(s) required for the propagation of feature annotation.</text>
</comment>
<dbReference type="EMBL" id="PCST01000021">
    <property type="protein sequence ID" value="PIP55691.1"/>
    <property type="molecule type" value="Genomic_DNA"/>
</dbReference>
<evidence type="ECO:0000256" key="2">
    <source>
        <dbReference type="PROSITE-ProRule" id="PRU00464"/>
    </source>
</evidence>
<dbReference type="PANTHER" id="PTHR46648:SF1">
    <property type="entry name" value="ADENOSINE 5'-MONOPHOSPHORAMIDASE HNT1"/>
    <property type="match status" value="1"/>
</dbReference>
<evidence type="ECO:0000259" key="3">
    <source>
        <dbReference type="PROSITE" id="PS51084"/>
    </source>
</evidence>
<gene>
    <name evidence="4" type="ORF">COX06_01860</name>
</gene>
<evidence type="ECO:0000313" key="4">
    <source>
        <dbReference type="EMBL" id="PIP55691.1"/>
    </source>
</evidence>
<name>A0A2H0BDI2_9BACT</name>
<evidence type="ECO:0000256" key="1">
    <source>
        <dbReference type="PIRSR" id="PIRSR601310-1"/>
    </source>
</evidence>
<proteinExistence type="predicted"/>
<dbReference type="Proteomes" id="UP000229794">
    <property type="component" value="Unassembled WGS sequence"/>
</dbReference>
<accession>A0A2H0BDI2</accession>
<dbReference type="GO" id="GO:0003824">
    <property type="term" value="F:catalytic activity"/>
    <property type="evidence" value="ECO:0007669"/>
    <property type="project" value="InterPro"/>
</dbReference>
<dbReference type="PANTHER" id="PTHR46648">
    <property type="entry name" value="HIT FAMILY PROTEIN 1"/>
    <property type="match status" value="1"/>
</dbReference>
<dbReference type="PROSITE" id="PS51084">
    <property type="entry name" value="HIT_2"/>
    <property type="match status" value="1"/>
</dbReference>
<sequence>MDDRCIFCKIIKGEIPSYKIYEDENFLAFLDINPQSPGHTQVIPKKHYRWVWDLPEEDRAPGNIGDYFRVVQKISVAQQKAFNTNFILSKIVGDEVEHAHIWVFPGIKDGNPPSQSFGGASKKDFEENMKKIREVIV</sequence>
<dbReference type="Pfam" id="PF01230">
    <property type="entry name" value="HIT"/>
    <property type="match status" value="1"/>
</dbReference>
<dbReference type="AlphaFoldDB" id="A0A2H0BDI2"/>
<feature type="active site" description="Tele-AMP-histidine intermediate" evidence="1">
    <location>
        <position position="100"/>
    </location>
</feature>